<dbReference type="InterPro" id="IPR018392">
    <property type="entry name" value="LysM"/>
</dbReference>
<evidence type="ECO:0000313" key="2">
    <source>
        <dbReference type="EMBL" id="PHQ30334.1"/>
    </source>
</evidence>
<reference evidence="2 3" key="1">
    <citation type="submission" date="2017-08" db="EMBL/GenBank/DDBJ databases">
        <title>The whole genome shortgun sequences of strain Leeuwenhoekiella nanhaiensis G18 from the South China Sea.</title>
        <authorList>
            <person name="Liu Q."/>
        </authorList>
    </citation>
    <scope>NUCLEOTIDE SEQUENCE [LARGE SCALE GENOMIC DNA]</scope>
    <source>
        <strain evidence="2 3">G18</strain>
    </source>
</reference>
<dbReference type="EMBL" id="NQXA01000002">
    <property type="protein sequence ID" value="PHQ30334.1"/>
    <property type="molecule type" value="Genomic_DNA"/>
</dbReference>
<dbReference type="Proteomes" id="UP000229433">
    <property type="component" value="Unassembled WGS sequence"/>
</dbReference>
<dbReference type="SMART" id="SM00257">
    <property type="entry name" value="LysM"/>
    <property type="match status" value="4"/>
</dbReference>
<dbReference type="Gene3D" id="3.40.50.2300">
    <property type="match status" value="2"/>
</dbReference>
<dbReference type="InterPro" id="IPR036779">
    <property type="entry name" value="LysM_dom_sf"/>
</dbReference>
<comment type="caution">
    <text evidence="2">The sequence shown here is derived from an EMBL/GenBank/DDBJ whole genome shotgun (WGS) entry which is preliminary data.</text>
</comment>
<dbReference type="Pfam" id="PF01476">
    <property type="entry name" value="LysM"/>
    <property type="match status" value="4"/>
</dbReference>
<feature type="domain" description="LysM" evidence="1">
    <location>
        <begin position="39"/>
        <end position="82"/>
    </location>
</feature>
<accession>A0A2G1VUB4</accession>
<dbReference type="OrthoDB" id="2149800at2"/>
<name>A0A2G1VUB4_9FLAO</name>
<dbReference type="PROSITE" id="PS51782">
    <property type="entry name" value="LYSM"/>
    <property type="match status" value="4"/>
</dbReference>
<gene>
    <name evidence="2" type="ORF">CJ305_05050</name>
</gene>
<feature type="domain" description="LysM" evidence="1">
    <location>
        <begin position="166"/>
        <end position="209"/>
    </location>
</feature>
<feature type="domain" description="LysM" evidence="1">
    <location>
        <begin position="101"/>
        <end position="145"/>
    </location>
</feature>
<dbReference type="PANTHER" id="PTHR33734:SF22">
    <property type="entry name" value="MEMBRANE-BOUND LYTIC MUREIN TRANSGLYCOSYLASE D"/>
    <property type="match status" value="1"/>
</dbReference>
<feature type="domain" description="LysM" evidence="1">
    <location>
        <begin position="226"/>
        <end position="269"/>
    </location>
</feature>
<dbReference type="AlphaFoldDB" id="A0A2G1VUB4"/>
<dbReference type="SUPFAM" id="SSF54106">
    <property type="entry name" value="LysM domain"/>
    <property type="match status" value="4"/>
</dbReference>
<proteinExistence type="predicted"/>
<dbReference type="CDD" id="cd00118">
    <property type="entry name" value="LysM"/>
    <property type="match status" value="4"/>
</dbReference>
<dbReference type="PANTHER" id="PTHR33734">
    <property type="entry name" value="LYSM DOMAIN-CONTAINING GPI-ANCHORED PROTEIN 2"/>
    <property type="match status" value="1"/>
</dbReference>
<evidence type="ECO:0000259" key="1">
    <source>
        <dbReference type="PROSITE" id="PS51782"/>
    </source>
</evidence>
<organism evidence="2 3">
    <name type="scientific">Leeuwenhoekiella nanhaiensis</name>
    <dbReference type="NCBI Taxonomy" id="1655491"/>
    <lineage>
        <taxon>Bacteria</taxon>
        <taxon>Pseudomonadati</taxon>
        <taxon>Bacteroidota</taxon>
        <taxon>Flavobacteriia</taxon>
        <taxon>Flavobacteriales</taxon>
        <taxon>Flavobacteriaceae</taxon>
        <taxon>Leeuwenhoekiella</taxon>
    </lineage>
</organism>
<sequence length="672" mass="74832">MVLVLFFRNNLKIMRNLSVLFLLLFLVYSCSSLGQKTYSSHRVQEGETISAIANKYNVTVYEIYRLNPEAKNRVYPGLVLILPGGKSEPGASEVSADGKFILHTVAKGETLYKLSKKYEVSETDIKRYNKHLYAAELRSGEVVKIPNTSTQSEAAEETGKPAVTNRKHIVKPKETKYGLAAMYGITIEELETMNPEIKDGLKIGAILNVPDKSYSNDAVLEDDTYAFYEVKPKETLFSLTRRWDMTEEQLLRLNPVLKEGLKNGMILKLPKGKLTDEVSLDVSGGAVKLSDNLTNLSTKNVAVMLPFNLGKTQTDTSDIARQVLKRDRVMNIALDFYSGVLMAVDSAKAFGISTNLHVYDTQYNRADGQATNDRKIESIIRNNNFDKMNVVIGPLLTSNVEKTSRLLRERAIPVVSPIVPEIDMQANLFQSRPADKILKEQMLRFIKQEGRGKNIVVIADGKNQASKNQILALYPDAKVVFPKGENGAGYVSASNLASKLSATIENWVILESNDIALISNVTTSLSTQLGSKKITLLTTDKGSAYESDDVSNITLMKLNFHFPSVDRAYTEGRLSFINAYKAKYGYVPSSYAVRGYDLTFDTLLRLAAAESLYAAADAGYSTQYVENKFHYIQDPVSSGYYNNSAYILKFGEDLEEIVVEIPENTTNTYLKD</sequence>
<dbReference type="Gene3D" id="3.10.350.10">
    <property type="entry name" value="LysM domain"/>
    <property type="match status" value="4"/>
</dbReference>
<dbReference type="InterPro" id="IPR028082">
    <property type="entry name" value="Peripla_BP_I"/>
</dbReference>
<evidence type="ECO:0000313" key="3">
    <source>
        <dbReference type="Proteomes" id="UP000229433"/>
    </source>
</evidence>
<protein>
    <recommendedName>
        <fullName evidence="1">LysM domain-containing protein</fullName>
    </recommendedName>
</protein>
<dbReference type="CDD" id="cd06268">
    <property type="entry name" value="PBP1_ABC_transporter_LIVBP-like"/>
    <property type="match status" value="1"/>
</dbReference>
<keyword evidence="3" id="KW-1185">Reference proteome</keyword>
<dbReference type="SUPFAM" id="SSF53822">
    <property type="entry name" value="Periplasmic binding protein-like I"/>
    <property type="match status" value="1"/>
</dbReference>